<evidence type="ECO:0000313" key="3">
    <source>
        <dbReference type="Proteomes" id="UP001597297"/>
    </source>
</evidence>
<dbReference type="EMBL" id="JBHUJC010000037">
    <property type="protein sequence ID" value="MFD2277061.1"/>
    <property type="molecule type" value="Genomic_DNA"/>
</dbReference>
<gene>
    <name evidence="2" type="ORF">ACFSQZ_11315</name>
</gene>
<dbReference type="Pfam" id="PF04379">
    <property type="entry name" value="DUF525"/>
    <property type="match status" value="1"/>
</dbReference>
<dbReference type="InterPro" id="IPR036767">
    <property type="entry name" value="ApaG_sf"/>
</dbReference>
<sequence>MAVQPQFLQIPGVRVMVDNVMYVPNLNAPPEKPYAFVYFITVENESTEQIQIRGRKWIVREADGECTVVEGEGVVGEMPIIQPGENFTYNSYHVIAQRAEAAGALFGKTDGGVLFCARLPQFQMELPES</sequence>
<organism evidence="2 3">
    <name type="scientific">Rubritalea spongiae</name>
    <dbReference type="NCBI Taxonomy" id="430797"/>
    <lineage>
        <taxon>Bacteria</taxon>
        <taxon>Pseudomonadati</taxon>
        <taxon>Verrucomicrobiota</taxon>
        <taxon>Verrucomicrobiia</taxon>
        <taxon>Verrucomicrobiales</taxon>
        <taxon>Rubritaleaceae</taxon>
        <taxon>Rubritalea</taxon>
    </lineage>
</organism>
<dbReference type="PANTHER" id="PTHR14289:SF16">
    <property type="entry name" value="POLYMERASE DELTA-INTERACTING PROTEIN 2"/>
    <property type="match status" value="1"/>
</dbReference>
<name>A0ABW5E3N3_9BACT</name>
<dbReference type="Gene3D" id="2.60.40.1470">
    <property type="entry name" value="ApaG domain"/>
    <property type="match status" value="1"/>
</dbReference>
<dbReference type="PANTHER" id="PTHR14289">
    <property type="entry name" value="F-BOX ONLY PROTEIN 3"/>
    <property type="match status" value="1"/>
</dbReference>
<dbReference type="PROSITE" id="PS51087">
    <property type="entry name" value="APAG"/>
    <property type="match status" value="1"/>
</dbReference>
<proteinExistence type="predicted"/>
<dbReference type="Proteomes" id="UP001597297">
    <property type="component" value="Unassembled WGS sequence"/>
</dbReference>
<accession>A0ABW5E3N3</accession>
<dbReference type="RefSeq" id="WP_377093152.1">
    <property type="nucleotide sequence ID" value="NZ_JBHSJM010000001.1"/>
</dbReference>
<keyword evidence="3" id="KW-1185">Reference proteome</keyword>
<evidence type="ECO:0000259" key="1">
    <source>
        <dbReference type="PROSITE" id="PS51087"/>
    </source>
</evidence>
<dbReference type="SUPFAM" id="SSF110069">
    <property type="entry name" value="ApaG-like"/>
    <property type="match status" value="1"/>
</dbReference>
<reference evidence="3" key="1">
    <citation type="journal article" date="2019" name="Int. J. Syst. Evol. Microbiol.">
        <title>The Global Catalogue of Microorganisms (GCM) 10K type strain sequencing project: providing services to taxonomists for standard genome sequencing and annotation.</title>
        <authorList>
            <consortium name="The Broad Institute Genomics Platform"/>
            <consortium name="The Broad Institute Genome Sequencing Center for Infectious Disease"/>
            <person name="Wu L."/>
            <person name="Ma J."/>
        </authorList>
    </citation>
    <scope>NUCLEOTIDE SEQUENCE [LARGE SCALE GENOMIC DNA]</scope>
    <source>
        <strain evidence="3">JCM 16545</strain>
    </source>
</reference>
<evidence type="ECO:0000313" key="2">
    <source>
        <dbReference type="EMBL" id="MFD2277061.1"/>
    </source>
</evidence>
<protein>
    <submittedName>
        <fullName evidence="2">ApaG domain</fullName>
    </submittedName>
</protein>
<feature type="domain" description="ApaG" evidence="1">
    <location>
        <begin position="8"/>
        <end position="129"/>
    </location>
</feature>
<dbReference type="InterPro" id="IPR007474">
    <property type="entry name" value="ApaG_domain"/>
</dbReference>
<comment type="caution">
    <text evidence="2">The sequence shown here is derived from an EMBL/GenBank/DDBJ whole genome shotgun (WGS) entry which is preliminary data.</text>
</comment>